<dbReference type="PROSITE" id="PS51848">
    <property type="entry name" value="BMERB"/>
    <property type="match status" value="1"/>
</dbReference>
<proteinExistence type="predicted"/>
<feature type="region of interest" description="Disordered" evidence="1">
    <location>
        <begin position="175"/>
        <end position="198"/>
    </location>
</feature>
<dbReference type="Proteomes" id="UP001162164">
    <property type="component" value="Unassembled WGS sequence"/>
</dbReference>
<sequence>MTRRELTDPFGSDDESQQPPPAPCDNKVVNNKKLEPNGDINGIVDRADNIEKKDDDVFSDLPKPNPVWRAIKMFLTRVQQILMRHSEQRERARILLEQSRKDGSNPSSPTKQSDEERQAQLRERARKLLAGVRKGSGSITEIIRVSPDSLKAYIEAEAKLQMMDNEIQTLEWHNSTGTERNGNMYTPKTMSHSEGPYDIKDKERNERITPDKLPDELGLKEMGIDVHTWIDKENEDLEREQSAIDEQAAILEKQLRSVMESRDSNGEEEEALMAKWFIEKEADLETRYKILNEELQKIASIEDWRKTEEQRNREQILLDELVQIVNKRDELVHHLDSQEKAIEDDEIIEKDLSHIELPAKDSNCVIS</sequence>
<dbReference type="InterPro" id="IPR050540">
    <property type="entry name" value="F-actin_Monoox_Mical"/>
</dbReference>
<dbReference type="InterPro" id="IPR022735">
    <property type="entry name" value="bMERB_dom"/>
</dbReference>
<dbReference type="PANTHER" id="PTHR23167">
    <property type="entry name" value="CALPONIN HOMOLOGY DOMAIN-CONTAINING PROTEIN DDB_G0272472-RELATED"/>
    <property type="match status" value="1"/>
</dbReference>
<evidence type="ECO:0000313" key="4">
    <source>
        <dbReference type="Proteomes" id="UP001162164"/>
    </source>
</evidence>
<evidence type="ECO:0000313" key="3">
    <source>
        <dbReference type="EMBL" id="KAJ8964294.1"/>
    </source>
</evidence>
<organism evidence="3 4">
    <name type="scientific">Molorchus minor</name>
    <dbReference type="NCBI Taxonomy" id="1323400"/>
    <lineage>
        <taxon>Eukaryota</taxon>
        <taxon>Metazoa</taxon>
        <taxon>Ecdysozoa</taxon>
        <taxon>Arthropoda</taxon>
        <taxon>Hexapoda</taxon>
        <taxon>Insecta</taxon>
        <taxon>Pterygota</taxon>
        <taxon>Neoptera</taxon>
        <taxon>Endopterygota</taxon>
        <taxon>Coleoptera</taxon>
        <taxon>Polyphaga</taxon>
        <taxon>Cucujiformia</taxon>
        <taxon>Chrysomeloidea</taxon>
        <taxon>Cerambycidae</taxon>
        <taxon>Lamiinae</taxon>
        <taxon>Monochamini</taxon>
        <taxon>Molorchus</taxon>
    </lineage>
</organism>
<name>A0ABQ9ISL8_9CUCU</name>
<dbReference type="PANTHER" id="PTHR23167:SF46">
    <property type="entry name" value="EPS15 HOMOLOGY DOMAIN CONTAINING PROTEIN-BINDING PROTEIN 1, ISOFORM F"/>
    <property type="match status" value="1"/>
</dbReference>
<feature type="compositionally biased region" description="Polar residues" evidence="1">
    <location>
        <begin position="175"/>
        <end position="192"/>
    </location>
</feature>
<evidence type="ECO:0000259" key="2">
    <source>
        <dbReference type="PROSITE" id="PS51848"/>
    </source>
</evidence>
<protein>
    <recommendedName>
        <fullName evidence="2">BMERB domain-containing protein</fullName>
    </recommendedName>
</protein>
<comment type="caution">
    <text evidence="3">The sequence shown here is derived from an EMBL/GenBank/DDBJ whole genome shotgun (WGS) entry which is preliminary data.</text>
</comment>
<reference evidence="3" key="1">
    <citation type="journal article" date="2023" name="Insect Mol. Biol.">
        <title>Genome sequencing provides insights into the evolution of gene families encoding plant cell wall-degrading enzymes in longhorned beetles.</title>
        <authorList>
            <person name="Shin N.R."/>
            <person name="Okamura Y."/>
            <person name="Kirsch R."/>
            <person name="Pauchet Y."/>
        </authorList>
    </citation>
    <scope>NUCLEOTIDE SEQUENCE</scope>
    <source>
        <strain evidence="3">MMC_N1</strain>
    </source>
</reference>
<feature type="region of interest" description="Disordered" evidence="1">
    <location>
        <begin position="1"/>
        <end position="49"/>
    </location>
</feature>
<accession>A0ABQ9ISL8</accession>
<keyword evidence="4" id="KW-1185">Reference proteome</keyword>
<feature type="domain" description="BMERB" evidence="2">
    <location>
        <begin position="278"/>
        <end position="351"/>
    </location>
</feature>
<evidence type="ECO:0000256" key="1">
    <source>
        <dbReference type="SAM" id="MobiDB-lite"/>
    </source>
</evidence>
<dbReference type="EMBL" id="JAPWTJ010002831">
    <property type="protein sequence ID" value="KAJ8964294.1"/>
    <property type="molecule type" value="Genomic_DNA"/>
</dbReference>
<dbReference type="Pfam" id="PF12130">
    <property type="entry name" value="bMERB_dom"/>
    <property type="match status" value="2"/>
</dbReference>
<gene>
    <name evidence="3" type="ORF">NQ317_016583</name>
</gene>
<dbReference type="SMART" id="SM01203">
    <property type="entry name" value="DUF3585"/>
    <property type="match status" value="1"/>
</dbReference>
<feature type="region of interest" description="Disordered" evidence="1">
    <location>
        <begin position="96"/>
        <end position="119"/>
    </location>
</feature>